<dbReference type="Proteomes" id="UP001143856">
    <property type="component" value="Unassembled WGS sequence"/>
</dbReference>
<dbReference type="EMBL" id="JAPDGR010004370">
    <property type="protein sequence ID" value="KAJ2968295.1"/>
    <property type="molecule type" value="Genomic_DNA"/>
</dbReference>
<sequence>MYLTATVTITQCNPTNTECPLYTPTPTPTTSSSSIFTPTPTPSTSTTPSSSSSSFSSYSYAVNTTTSIHYPVANSTAHGGSTGHPTGSIPATYPGLTTTSVPTYGSSPSASATPPTAAANSLGARSGLILAAMGLGAVLLA</sequence>
<protein>
    <submittedName>
        <fullName evidence="1">Uncharacterized protein</fullName>
    </submittedName>
</protein>
<name>A0ACC1MMX3_9PEZI</name>
<reference evidence="1" key="1">
    <citation type="submission" date="2022-10" db="EMBL/GenBank/DDBJ databases">
        <title>Genome Sequence of Xylaria curta.</title>
        <authorList>
            <person name="Buettner E."/>
        </authorList>
    </citation>
    <scope>NUCLEOTIDE SEQUENCE</scope>
    <source>
        <strain evidence="1">Babe10</strain>
    </source>
</reference>
<evidence type="ECO:0000313" key="1">
    <source>
        <dbReference type="EMBL" id="KAJ2968295.1"/>
    </source>
</evidence>
<organism evidence="1 2">
    <name type="scientific">Xylaria curta</name>
    <dbReference type="NCBI Taxonomy" id="42375"/>
    <lineage>
        <taxon>Eukaryota</taxon>
        <taxon>Fungi</taxon>
        <taxon>Dikarya</taxon>
        <taxon>Ascomycota</taxon>
        <taxon>Pezizomycotina</taxon>
        <taxon>Sordariomycetes</taxon>
        <taxon>Xylariomycetidae</taxon>
        <taxon>Xylariales</taxon>
        <taxon>Xylariaceae</taxon>
        <taxon>Xylaria</taxon>
    </lineage>
</organism>
<comment type="caution">
    <text evidence="1">The sequence shown here is derived from an EMBL/GenBank/DDBJ whole genome shotgun (WGS) entry which is preliminary data.</text>
</comment>
<accession>A0ACC1MMX3</accession>
<gene>
    <name evidence="1" type="ORF">NUW58_g10252</name>
</gene>
<evidence type="ECO:0000313" key="2">
    <source>
        <dbReference type="Proteomes" id="UP001143856"/>
    </source>
</evidence>
<proteinExistence type="predicted"/>
<keyword evidence="2" id="KW-1185">Reference proteome</keyword>